<evidence type="ECO:0000313" key="1">
    <source>
        <dbReference type="EMBL" id="CZT00602.1"/>
    </source>
</evidence>
<dbReference type="EMBL" id="FJUX01000046">
    <property type="protein sequence ID" value="CZT00602.1"/>
    <property type="molecule type" value="Genomic_DNA"/>
</dbReference>
<name>A0A1E1KRF9_9HELO</name>
<keyword evidence="2" id="KW-1185">Reference proteome</keyword>
<proteinExistence type="predicted"/>
<gene>
    <name evidence="1" type="ORF">RAG0_08586</name>
</gene>
<accession>A0A1E1KRF9</accession>
<dbReference type="Proteomes" id="UP000178912">
    <property type="component" value="Unassembled WGS sequence"/>
</dbReference>
<sequence length="57" mass="6457">MTDLLIICPSSFISSILPDVSATPGLLLKKKRKYREMKEEEQSIKRRRAVPSLLVAV</sequence>
<evidence type="ECO:0000313" key="2">
    <source>
        <dbReference type="Proteomes" id="UP000178912"/>
    </source>
</evidence>
<reference evidence="2" key="1">
    <citation type="submission" date="2016-03" db="EMBL/GenBank/DDBJ databases">
        <authorList>
            <person name="Guldener U."/>
        </authorList>
    </citation>
    <scope>NUCLEOTIDE SEQUENCE [LARGE SCALE GENOMIC DNA]</scope>
    <source>
        <strain evidence="2">04CH-RAC-A.6.1</strain>
    </source>
</reference>
<dbReference type="AlphaFoldDB" id="A0A1E1KRF9"/>
<protein>
    <submittedName>
        <fullName evidence="1">Uncharacterized protein</fullName>
    </submittedName>
</protein>
<organism evidence="1 2">
    <name type="scientific">Rhynchosporium agropyri</name>
    <dbReference type="NCBI Taxonomy" id="914238"/>
    <lineage>
        <taxon>Eukaryota</taxon>
        <taxon>Fungi</taxon>
        <taxon>Dikarya</taxon>
        <taxon>Ascomycota</taxon>
        <taxon>Pezizomycotina</taxon>
        <taxon>Leotiomycetes</taxon>
        <taxon>Helotiales</taxon>
        <taxon>Ploettnerulaceae</taxon>
        <taxon>Rhynchosporium</taxon>
    </lineage>
</organism>